<sequence>MQSLQTGGLAIVIGQSGGIGAAIKAALEASGSFESVIGFSRTSEPGIDLLDEATIAAAAAQAKATGLDIRLVFDATGFLHGNGFSPEKSLSAIDPAHMAYAFAVNAAGPAFLMKHFLPLLPKSGKSVFATLSAKVGSIGDNALGGWYSYRASKAALNQLVHSAAIELKRRAPEAICVALHPGTVDTGLSGDFAKNGLTVRPPSDAATMLIEVIDQLKPAQTGGFYDYKGEALPW</sequence>
<dbReference type="PANTHER" id="PTHR43544">
    <property type="entry name" value="SHORT-CHAIN DEHYDROGENASE/REDUCTASE"/>
    <property type="match status" value="1"/>
</dbReference>
<dbReference type="Gene3D" id="3.40.50.720">
    <property type="entry name" value="NAD(P)-binding Rossmann-like Domain"/>
    <property type="match status" value="1"/>
</dbReference>
<gene>
    <name evidence="1" type="ORF">HPDFL43_14272</name>
</gene>
<dbReference type="SUPFAM" id="SSF51735">
    <property type="entry name" value="NAD(P)-binding Rossmann-fold domains"/>
    <property type="match status" value="1"/>
</dbReference>
<dbReference type="AlphaFoldDB" id="A9D2B3"/>
<dbReference type="RefSeq" id="WP_007198616.1">
    <property type="nucleotide sequence ID" value="NZ_CM002917.1"/>
</dbReference>
<dbReference type="Pfam" id="PF13561">
    <property type="entry name" value="adh_short_C2"/>
    <property type="match status" value="1"/>
</dbReference>
<dbReference type="HOGENOM" id="CLU_010194_9_7_5"/>
<organism evidence="1 2">
    <name type="scientific">Hoeflea phototrophica (strain DSM 17068 / NCIMB 14078 / DFL-43)</name>
    <dbReference type="NCBI Taxonomy" id="411684"/>
    <lineage>
        <taxon>Bacteria</taxon>
        <taxon>Pseudomonadati</taxon>
        <taxon>Pseudomonadota</taxon>
        <taxon>Alphaproteobacteria</taxon>
        <taxon>Hyphomicrobiales</taxon>
        <taxon>Rhizobiaceae</taxon>
        <taxon>Hoeflea</taxon>
    </lineage>
</organism>
<dbReference type="eggNOG" id="COG1028">
    <property type="taxonomic scope" value="Bacteria"/>
</dbReference>
<dbReference type="OrthoDB" id="9785826at2"/>
<dbReference type="InterPro" id="IPR002347">
    <property type="entry name" value="SDR_fam"/>
</dbReference>
<dbReference type="Proteomes" id="UP000004291">
    <property type="component" value="Chromosome"/>
</dbReference>
<dbReference type="InterPro" id="IPR051468">
    <property type="entry name" value="Fungal_SecMetab_SDRs"/>
</dbReference>
<evidence type="ECO:0000313" key="2">
    <source>
        <dbReference type="Proteomes" id="UP000004291"/>
    </source>
</evidence>
<reference evidence="1 2" key="1">
    <citation type="submission" date="2007-10" db="EMBL/GenBank/DDBJ databases">
        <authorList>
            <person name="Wagner-Dobler I."/>
            <person name="Ferriera S."/>
            <person name="Johnson J."/>
            <person name="Kravitz S."/>
            <person name="Beeson K."/>
            <person name="Sutton G."/>
            <person name="Rogers Y.-H."/>
            <person name="Friedman R."/>
            <person name="Frazier M."/>
            <person name="Venter J.C."/>
        </authorList>
    </citation>
    <scope>NUCLEOTIDE SEQUENCE [LARGE SCALE GENOMIC DNA]</scope>
    <source>
        <strain evidence="1 2">DFL-43</strain>
    </source>
</reference>
<dbReference type="GO" id="GO:0016491">
    <property type="term" value="F:oxidoreductase activity"/>
    <property type="evidence" value="ECO:0007669"/>
    <property type="project" value="TreeGrafter"/>
</dbReference>
<dbReference type="InterPro" id="IPR036291">
    <property type="entry name" value="NAD(P)-bd_dom_sf"/>
</dbReference>
<dbReference type="EMBL" id="ABIA03000004">
    <property type="protein sequence ID" value="EDQ34170.1"/>
    <property type="molecule type" value="Genomic_DNA"/>
</dbReference>
<evidence type="ECO:0000313" key="1">
    <source>
        <dbReference type="EMBL" id="EDQ34170.1"/>
    </source>
</evidence>
<proteinExistence type="predicted"/>
<name>A9D2B3_HOEPD</name>
<reference evidence="1 2" key="2">
    <citation type="submission" date="2012-06" db="EMBL/GenBank/DDBJ databases">
        <authorList>
            <person name="Fiebig A."/>
        </authorList>
    </citation>
    <scope>NUCLEOTIDE SEQUENCE [LARGE SCALE GENOMIC DNA]</scope>
    <source>
        <strain evidence="1 2">DFL-43</strain>
    </source>
</reference>
<comment type="caution">
    <text evidence="1">The sequence shown here is derived from an EMBL/GenBank/DDBJ whole genome shotgun (WGS) entry which is preliminary data.</text>
</comment>
<dbReference type="STRING" id="411684.HPDFL43_14272"/>
<dbReference type="PRINTS" id="PR00081">
    <property type="entry name" value="GDHRDH"/>
</dbReference>
<accession>A9D2B3</accession>
<protein>
    <submittedName>
        <fullName evidence="1">Dehydrogenase with different specificity</fullName>
    </submittedName>
</protein>
<dbReference type="PANTHER" id="PTHR43544:SF12">
    <property type="entry name" value="NAD(P)-BINDING ROSSMANN-FOLD SUPERFAMILY PROTEIN"/>
    <property type="match status" value="1"/>
</dbReference>
<dbReference type="GO" id="GO:0005737">
    <property type="term" value="C:cytoplasm"/>
    <property type="evidence" value="ECO:0007669"/>
    <property type="project" value="TreeGrafter"/>
</dbReference>
<keyword evidence="2" id="KW-1185">Reference proteome</keyword>